<protein>
    <recommendedName>
        <fullName evidence="3">Fibronectin type-III domain-containing protein</fullName>
    </recommendedName>
</protein>
<dbReference type="VEuPathDB" id="FungiDB:PPTG_01093"/>
<dbReference type="InterPro" id="IPR036116">
    <property type="entry name" value="FN3_sf"/>
</dbReference>
<feature type="non-terminal residue" evidence="2">
    <location>
        <position position="169"/>
    </location>
</feature>
<evidence type="ECO:0008006" key="3">
    <source>
        <dbReference type="Google" id="ProtNLM"/>
    </source>
</evidence>
<dbReference type="Gene3D" id="2.60.40.10">
    <property type="entry name" value="Immunoglobulins"/>
    <property type="match status" value="1"/>
</dbReference>
<evidence type="ECO:0000256" key="1">
    <source>
        <dbReference type="SAM" id="Phobius"/>
    </source>
</evidence>
<keyword evidence="1" id="KW-1133">Transmembrane helix</keyword>
<dbReference type="EMBL" id="KI690661">
    <property type="protein sequence ID" value="ETM55590.1"/>
    <property type="molecule type" value="Genomic_DNA"/>
</dbReference>
<dbReference type="Proteomes" id="UP000054532">
    <property type="component" value="Unassembled WGS sequence"/>
</dbReference>
<dbReference type="InterPro" id="IPR013783">
    <property type="entry name" value="Ig-like_fold"/>
</dbReference>
<reference evidence="2" key="1">
    <citation type="submission" date="2013-11" db="EMBL/GenBank/DDBJ databases">
        <title>The Genome Sequence of Phytophthora parasitica IAC_01/95.</title>
        <authorList>
            <consortium name="The Broad Institute Genomics Platform"/>
            <person name="Russ C."/>
            <person name="Tyler B."/>
            <person name="Panabieres F."/>
            <person name="Shan W."/>
            <person name="Tripathy S."/>
            <person name="Grunwald N."/>
            <person name="Machado M."/>
            <person name="Johnson C.S."/>
            <person name="Arredondo F."/>
            <person name="Hong C."/>
            <person name="Coffey M."/>
            <person name="Young S.K."/>
            <person name="Zeng Q."/>
            <person name="Gargeya S."/>
            <person name="Fitzgerald M."/>
            <person name="Abouelleil A."/>
            <person name="Alvarado L."/>
            <person name="Chapman S.B."/>
            <person name="Gainer-Dewar J."/>
            <person name="Goldberg J."/>
            <person name="Griggs A."/>
            <person name="Gujja S."/>
            <person name="Hansen M."/>
            <person name="Howarth C."/>
            <person name="Imamovic A."/>
            <person name="Ireland A."/>
            <person name="Larimer J."/>
            <person name="McCowan C."/>
            <person name="Murphy C."/>
            <person name="Pearson M."/>
            <person name="Poon T.W."/>
            <person name="Priest M."/>
            <person name="Roberts A."/>
            <person name="Saif S."/>
            <person name="Shea T."/>
            <person name="Sykes S."/>
            <person name="Wortman J."/>
            <person name="Nusbaum C."/>
            <person name="Birren B."/>
        </authorList>
    </citation>
    <scope>NUCLEOTIDE SEQUENCE [LARGE SCALE GENOMIC DNA]</scope>
    <source>
        <strain evidence="2">IAC_01/95</strain>
    </source>
</reference>
<dbReference type="InterPro" id="IPR003961">
    <property type="entry name" value="FN3_dom"/>
</dbReference>
<dbReference type="CDD" id="cd00063">
    <property type="entry name" value="FN3"/>
    <property type="match status" value="1"/>
</dbReference>
<accession>W2P4G1</accession>
<feature type="transmembrane region" description="Helical" evidence="1">
    <location>
        <begin position="73"/>
        <end position="91"/>
    </location>
</feature>
<gene>
    <name evidence="2" type="ORF">L914_01207</name>
</gene>
<dbReference type="AlphaFoldDB" id="W2P4G1"/>
<organism evidence="2">
    <name type="scientific">Phytophthora nicotianae</name>
    <name type="common">Potato buckeye rot agent</name>
    <name type="synonym">Phytophthora parasitica</name>
    <dbReference type="NCBI Taxonomy" id="4792"/>
    <lineage>
        <taxon>Eukaryota</taxon>
        <taxon>Sar</taxon>
        <taxon>Stramenopiles</taxon>
        <taxon>Oomycota</taxon>
        <taxon>Peronosporomycetes</taxon>
        <taxon>Peronosporales</taxon>
        <taxon>Peronosporaceae</taxon>
        <taxon>Phytophthora</taxon>
    </lineage>
</organism>
<keyword evidence="1" id="KW-0812">Transmembrane</keyword>
<keyword evidence="1" id="KW-0472">Membrane</keyword>
<evidence type="ECO:0000313" key="2">
    <source>
        <dbReference type="EMBL" id="ETM55590.1"/>
    </source>
</evidence>
<proteinExistence type="predicted"/>
<dbReference type="SUPFAM" id="SSF49265">
    <property type="entry name" value="Fibronectin type III"/>
    <property type="match status" value="1"/>
</dbReference>
<name>W2P4G1_PHYNI</name>
<sequence>MIYRRVQWTSPRRPLRRYFSPPIRLLLCLVQKDPRRFVWIKNLSIKARDILPSTRTSMARSCFRRLWPSRIHLVMLLFGLLLIAVANAAFFTPEDVPGPPEKILVSPASDTSMRVQFFPPLNVKPEGVNGAPVIGYKVEVARRVDEVQTFSVAAIGPILAGGYKVTFKN</sequence>